<dbReference type="RefSeq" id="WP_057848666.1">
    <property type="nucleotide sequence ID" value="NZ_LLXX01000021.1"/>
</dbReference>
<name>A0A0R3M6N4_9BRAD</name>
<feature type="domain" description="GST C-terminal" evidence="2">
    <location>
        <begin position="84"/>
        <end position="210"/>
    </location>
</feature>
<dbReference type="InterPro" id="IPR036249">
    <property type="entry name" value="Thioredoxin-like_sf"/>
</dbReference>
<dbReference type="GO" id="GO:0004364">
    <property type="term" value="F:glutathione transferase activity"/>
    <property type="evidence" value="ECO:0007669"/>
    <property type="project" value="TreeGrafter"/>
</dbReference>
<reference evidence="3 4" key="1">
    <citation type="submission" date="2014-03" db="EMBL/GenBank/DDBJ databases">
        <title>Bradyrhizobium valentinum sp. nov., isolated from effective nodules of Lupinus mariae-josephae, a lupine endemic of basic-lime soils in Eastern Spain.</title>
        <authorList>
            <person name="Duran D."/>
            <person name="Rey L."/>
            <person name="Navarro A."/>
            <person name="Busquets A."/>
            <person name="Imperial J."/>
            <person name="Ruiz-Argueso T."/>
        </authorList>
    </citation>
    <scope>NUCLEOTIDE SEQUENCE [LARGE SCALE GENOMIC DNA]</scope>
    <source>
        <strain evidence="3 4">LmjM3</strain>
    </source>
</reference>
<sequence>MILIGQFDSPFVRRVAIAMRLYGIAFEHKPWSTFGDADKIAPYNPLRRVPTLVLDDGEALIESAMILDYLDDRVGLEKAMIARNGDTRRRHLRIAALAMGLGDKGVSLLYERVLRKDKQLDLWVERCKSQISGVLEVLEKERAAVKTPYWFGENIGHADIAVACVLRFTGEAHPALFDARYPALKAHSERCEALPPFQEIVQPLAPPSGD</sequence>
<dbReference type="Proteomes" id="UP000051913">
    <property type="component" value="Unassembled WGS sequence"/>
</dbReference>
<dbReference type="PROSITE" id="PS50405">
    <property type="entry name" value="GST_CTER"/>
    <property type="match status" value="1"/>
</dbReference>
<evidence type="ECO:0000259" key="1">
    <source>
        <dbReference type="PROSITE" id="PS50404"/>
    </source>
</evidence>
<organism evidence="3 4">
    <name type="scientific">Bradyrhizobium valentinum</name>
    <dbReference type="NCBI Taxonomy" id="1518501"/>
    <lineage>
        <taxon>Bacteria</taxon>
        <taxon>Pseudomonadati</taxon>
        <taxon>Pseudomonadota</taxon>
        <taxon>Alphaproteobacteria</taxon>
        <taxon>Hyphomicrobiales</taxon>
        <taxon>Nitrobacteraceae</taxon>
        <taxon>Bradyrhizobium</taxon>
    </lineage>
</organism>
<proteinExistence type="predicted"/>
<dbReference type="GO" id="GO:0006749">
    <property type="term" value="P:glutathione metabolic process"/>
    <property type="evidence" value="ECO:0007669"/>
    <property type="project" value="TreeGrafter"/>
</dbReference>
<protein>
    <submittedName>
        <fullName evidence="3">Glutathione S-transferase</fullName>
    </submittedName>
</protein>
<dbReference type="Pfam" id="PF13410">
    <property type="entry name" value="GST_C_2"/>
    <property type="match status" value="1"/>
</dbReference>
<feature type="domain" description="GST N-terminal" evidence="1">
    <location>
        <begin position="1"/>
        <end position="78"/>
    </location>
</feature>
<dbReference type="CDD" id="cd03205">
    <property type="entry name" value="GST_C_6"/>
    <property type="match status" value="1"/>
</dbReference>
<evidence type="ECO:0000259" key="2">
    <source>
        <dbReference type="PROSITE" id="PS50405"/>
    </source>
</evidence>
<dbReference type="SUPFAM" id="SSF47616">
    <property type="entry name" value="GST C-terminal domain-like"/>
    <property type="match status" value="1"/>
</dbReference>
<accession>A0A0R3M6N4</accession>
<dbReference type="GO" id="GO:0006559">
    <property type="term" value="P:L-phenylalanine catabolic process"/>
    <property type="evidence" value="ECO:0007669"/>
    <property type="project" value="TreeGrafter"/>
</dbReference>
<dbReference type="EMBL" id="LLXX01000021">
    <property type="protein sequence ID" value="KRR13235.1"/>
    <property type="molecule type" value="Genomic_DNA"/>
</dbReference>
<dbReference type="PANTHER" id="PTHR42673">
    <property type="entry name" value="MALEYLACETOACETATE ISOMERASE"/>
    <property type="match status" value="1"/>
</dbReference>
<dbReference type="SFLD" id="SFLDS00019">
    <property type="entry name" value="Glutathione_Transferase_(cytos"/>
    <property type="match status" value="1"/>
</dbReference>
<dbReference type="InterPro" id="IPR040079">
    <property type="entry name" value="Glutathione_S-Trfase"/>
</dbReference>
<dbReference type="SUPFAM" id="SSF52833">
    <property type="entry name" value="Thioredoxin-like"/>
    <property type="match status" value="1"/>
</dbReference>
<dbReference type="Pfam" id="PF13417">
    <property type="entry name" value="GST_N_3"/>
    <property type="match status" value="1"/>
</dbReference>
<dbReference type="STRING" id="1518501.CQ10_07630"/>
<dbReference type="InterPro" id="IPR004045">
    <property type="entry name" value="Glutathione_S-Trfase_N"/>
</dbReference>
<keyword evidence="3" id="KW-0808">Transferase</keyword>
<dbReference type="InterPro" id="IPR036282">
    <property type="entry name" value="Glutathione-S-Trfase_C_sf"/>
</dbReference>
<dbReference type="Gene3D" id="3.40.30.10">
    <property type="entry name" value="Glutaredoxin"/>
    <property type="match status" value="1"/>
</dbReference>
<dbReference type="GO" id="GO:0016034">
    <property type="term" value="F:maleylacetoacetate isomerase activity"/>
    <property type="evidence" value="ECO:0007669"/>
    <property type="project" value="TreeGrafter"/>
</dbReference>
<gene>
    <name evidence="3" type="ORF">CP49_15910</name>
</gene>
<dbReference type="PROSITE" id="PS50404">
    <property type="entry name" value="GST_NTER"/>
    <property type="match status" value="1"/>
</dbReference>
<dbReference type="AlphaFoldDB" id="A0A0R3M6N4"/>
<evidence type="ECO:0000313" key="4">
    <source>
        <dbReference type="Proteomes" id="UP000051913"/>
    </source>
</evidence>
<dbReference type="OrthoDB" id="9795329at2"/>
<dbReference type="InterPro" id="IPR010987">
    <property type="entry name" value="Glutathione-S-Trfase_C-like"/>
</dbReference>
<evidence type="ECO:0000313" key="3">
    <source>
        <dbReference type="EMBL" id="KRR13235.1"/>
    </source>
</evidence>
<dbReference type="Gene3D" id="1.20.1050.10">
    <property type="match status" value="1"/>
</dbReference>
<dbReference type="PANTHER" id="PTHR42673:SF4">
    <property type="entry name" value="MALEYLACETOACETATE ISOMERASE"/>
    <property type="match status" value="1"/>
</dbReference>
<keyword evidence="4" id="KW-1185">Reference proteome</keyword>
<comment type="caution">
    <text evidence="3">The sequence shown here is derived from an EMBL/GenBank/DDBJ whole genome shotgun (WGS) entry which is preliminary data.</text>
</comment>